<reference evidence="5" key="1">
    <citation type="journal article" date="2019" name="Int. J. Syst. Evol. Microbiol.">
        <title>The Global Catalogue of Microorganisms (GCM) 10K type strain sequencing project: providing services to taxonomists for standard genome sequencing and annotation.</title>
        <authorList>
            <consortium name="The Broad Institute Genomics Platform"/>
            <consortium name="The Broad Institute Genome Sequencing Center for Infectious Disease"/>
            <person name="Wu L."/>
            <person name="Ma J."/>
        </authorList>
    </citation>
    <scope>NUCLEOTIDE SEQUENCE [LARGE SCALE GENOMIC DNA]</scope>
    <source>
        <strain evidence="5">CGMCC 1.6375</strain>
    </source>
</reference>
<evidence type="ECO:0000259" key="3">
    <source>
        <dbReference type="Pfam" id="PF06580"/>
    </source>
</evidence>
<keyword evidence="2" id="KW-1133">Transmembrane helix</keyword>
<dbReference type="InterPro" id="IPR036890">
    <property type="entry name" value="HATPase_C_sf"/>
</dbReference>
<dbReference type="InterPro" id="IPR050640">
    <property type="entry name" value="Bact_2-comp_sensor_kinase"/>
</dbReference>
<dbReference type="InterPro" id="IPR010559">
    <property type="entry name" value="Sig_transdc_His_kin_internal"/>
</dbReference>
<protein>
    <recommendedName>
        <fullName evidence="3">Signal transduction histidine kinase internal region domain-containing protein</fullName>
    </recommendedName>
</protein>
<dbReference type="SUPFAM" id="SSF55874">
    <property type="entry name" value="ATPase domain of HSP90 chaperone/DNA topoisomerase II/histidine kinase"/>
    <property type="match status" value="1"/>
</dbReference>
<evidence type="ECO:0000256" key="1">
    <source>
        <dbReference type="SAM" id="Coils"/>
    </source>
</evidence>
<organism evidence="4 5">
    <name type="scientific">Dyadobacter beijingensis</name>
    <dbReference type="NCBI Taxonomy" id="365489"/>
    <lineage>
        <taxon>Bacteria</taxon>
        <taxon>Pseudomonadati</taxon>
        <taxon>Bacteroidota</taxon>
        <taxon>Cytophagia</taxon>
        <taxon>Cytophagales</taxon>
        <taxon>Spirosomataceae</taxon>
        <taxon>Dyadobacter</taxon>
    </lineage>
</organism>
<feature type="domain" description="Signal transduction histidine kinase internal region" evidence="3">
    <location>
        <begin position="403"/>
        <end position="477"/>
    </location>
</feature>
<sequence length="598" mass="67863">MAGQLSERVAILRHNQTIRDMKKIVLLLCLLLPGTVSGQYSANNMLAIKEIHQGVVCDSCIVTMAGSINTAPDQVSFLTPNRDNQFLYTDSTLTRELATVDPSRFFIAMGSFSLDFYPFTRVLTSKRDTIPHLDLSSLQFRIRENGQLKRDWTDIALLPKDPDFYIGHADMNSFRDAPENVQTTPAEHYHAGQFALRLNESLHVEFRNRITLVSVYHFSITRVRSVPDYFNFVDFSSDKSFEEILNTEINRARKEQGPQASHFEIAAGHSALLRFSNHDQYYFFGKTPRNSGIEYAIGRPENWQRLGGESNVRYTTGYSYIYIDKPQAGETVRVFLRYRHQPESIHEVTVSVGYYPGTAKWVDWALGIVGVMLLVILSIFIQKQRHKRQLAKISHKKNEIENQLQLLSGQLNPHFLFNSLNAVQSLIRQKDPDAANLYITEVATFMRTIMDSGRKELVSLAEEIEVEERYIALEQKRKAFAYHFYNECGHDLAAIDFPPLLLQPIIENSIRHGLGEPVKNPALTITVRCTSTDLIVRIADNGIGYDTSVKPAGHGLSLTGRRIALINEKLPAMQIVLETRTAPGEGTATEIRLLKWLS</sequence>
<accession>A0ABQ2IKG5</accession>
<evidence type="ECO:0000256" key="2">
    <source>
        <dbReference type="SAM" id="Phobius"/>
    </source>
</evidence>
<dbReference type="Pfam" id="PF06580">
    <property type="entry name" value="His_kinase"/>
    <property type="match status" value="1"/>
</dbReference>
<feature type="transmembrane region" description="Helical" evidence="2">
    <location>
        <begin position="361"/>
        <end position="381"/>
    </location>
</feature>
<dbReference type="EMBL" id="BMLI01000004">
    <property type="protein sequence ID" value="GGN11666.1"/>
    <property type="molecule type" value="Genomic_DNA"/>
</dbReference>
<dbReference type="PANTHER" id="PTHR34220">
    <property type="entry name" value="SENSOR HISTIDINE KINASE YPDA"/>
    <property type="match status" value="1"/>
</dbReference>
<keyword evidence="2" id="KW-0812">Transmembrane</keyword>
<evidence type="ECO:0000313" key="4">
    <source>
        <dbReference type="EMBL" id="GGN11666.1"/>
    </source>
</evidence>
<proteinExistence type="predicted"/>
<keyword evidence="1" id="KW-0175">Coiled coil</keyword>
<keyword evidence="5" id="KW-1185">Reference proteome</keyword>
<keyword evidence="2" id="KW-0472">Membrane</keyword>
<name>A0ABQ2IKG5_9BACT</name>
<evidence type="ECO:0000313" key="5">
    <source>
        <dbReference type="Proteomes" id="UP000632339"/>
    </source>
</evidence>
<feature type="coiled-coil region" evidence="1">
    <location>
        <begin position="383"/>
        <end position="410"/>
    </location>
</feature>
<gene>
    <name evidence="4" type="ORF">GCM10010967_54540</name>
</gene>
<dbReference type="Gene3D" id="3.30.565.10">
    <property type="entry name" value="Histidine kinase-like ATPase, C-terminal domain"/>
    <property type="match status" value="1"/>
</dbReference>
<dbReference type="Proteomes" id="UP000632339">
    <property type="component" value="Unassembled WGS sequence"/>
</dbReference>
<dbReference type="PANTHER" id="PTHR34220:SF7">
    <property type="entry name" value="SENSOR HISTIDINE KINASE YPDA"/>
    <property type="match status" value="1"/>
</dbReference>
<comment type="caution">
    <text evidence="4">The sequence shown here is derived from an EMBL/GenBank/DDBJ whole genome shotgun (WGS) entry which is preliminary data.</text>
</comment>